<organism evidence="3 4">
    <name type="scientific">Pedobacter polaris</name>
    <dbReference type="NCBI Taxonomy" id="2571273"/>
    <lineage>
        <taxon>Bacteria</taxon>
        <taxon>Pseudomonadati</taxon>
        <taxon>Bacteroidota</taxon>
        <taxon>Sphingobacteriia</taxon>
        <taxon>Sphingobacteriales</taxon>
        <taxon>Sphingobacteriaceae</taxon>
        <taxon>Pedobacter</taxon>
    </lineage>
</organism>
<comment type="caution">
    <text evidence="3">The sequence shown here is derived from an EMBL/GenBank/DDBJ whole genome shotgun (WGS) entry which is preliminary data.</text>
</comment>
<reference evidence="3 4" key="1">
    <citation type="submission" date="2019-04" db="EMBL/GenBank/DDBJ databases">
        <title>Pedobacter sp. RP-3-22 sp. nov., isolated from Arctic soil.</title>
        <authorList>
            <person name="Dahal R.H."/>
            <person name="Kim D.-U."/>
        </authorList>
    </citation>
    <scope>NUCLEOTIDE SEQUENCE [LARGE SCALE GENOMIC DNA]</scope>
    <source>
        <strain evidence="3 4">RP-3-22</strain>
    </source>
</reference>
<dbReference type="OrthoDB" id="9779902at2"/>
<dbReference type="RefSeq" id="WP_136840255.1">
    <property type="nucleotide sequence ID" value="NZ_SWBR01000002.1"/>
</dbReference>
<dbReference type="SUPFAM" id="SSF51735">
    <property type="entry name" value="NAD(P)-binding Rossmann-fold domains"/>
    <property type="match status" value="1"/>
</dbReference>
<accession>A0A4U1CQN5</accession>
<dbReference type="Proteomes" id="UP000309488">
    <property type="component" value="Unassembled WGS sequence"/>
</dbReference>
<protein>
    <submittedName>
        <fullName evidence="3">NAD-dependent epimerase/dehydratase family protein</fullName>
    </submittedName>
</protein>
<dbReference type="PANTHER" id="PTHR42687">
    <property type="entry name" value="L-THREONINE 3-DEHYDROGENASE"/>
    <property type="match status" value="1"/>
</dbReference>
<evidence type="ECO:0000259" key="2">
    <source>
        <dbReference type="Pfam" id="PF01370"/>
    </source>
</evidence>
<dbReference type="AlphaFoldDB" id="A0A4U1CQN5"/>
<name>A0A4U1CQN5_9SPHI</name>
<dbReference type="InterPro" id="IPR001509">
    <property type="entry name" value="Epimerase_deHydtase"/>
</dbReference>
<dbReference type="EMBL" id="SWBR01000002">
    <property type="protein sequence ID" value="TKC10427.1"/>
    <property type="molecule type" value="Genomic_DNA"/>
</dbReference>
<feature type="domain" description="NAD-dependent epimerase/dehydratase" evidence="2">
    <location>
        <begin position="6"/>
        <end position="234"/>
    </location>
</feature>
<comment type="similarity">
    <text evidence="1">Belongs to the NAD(P)-dependent epimerase/dehydratase family.</text>
</comment>
<gene>
    <name evidence="3" type="ORF">FA048_09565</name>
</gene>
<dbReference type="GO" id="GO:0006567">
    <property type="term" value="P:L-threonine catabolic process"/>
    <property type="evidence" value="ECO:0007669"/>
    <property type="project" value="TreeGrafter"/>
</dbReference>
<evidence type="ECO:0000313" key="4">
    <source>
        <dbReference type="Proteomes" id="UP000309488"/>
    </source>
</evidence>
<keyword evidence="4" id="KW-1185">Reference proteome</keyword>
<dbReference type="GO" id="GO:0008743">
    <property type="term" value="F:L-threonine 3-dehydrogenase activity"/>
    <property type="evidence" value="ECO:0007669"/>
    <property type="project" value="TreeGrafter"/>
</dbReference>
<evidence type="ECO:0000313" key="3">
    <source>
        <dbReference type="EMBL" id="TKC10427.1"/>
    </source>
</evidence>
<dbReference type="Pfam" id="PF01370">
    <property type="entry name" value="Epimerase"/>
    <property type="match status" value="1"/>
</dbReference>
<dbReference type="PANTHER" id="PTHR42687:SF1">
    <property type="entry name" value="L-THREONINE 3-DEHYDROGENASE, MITOCHONDRIAL"/>
    <property type="match status" value="1"/>
</dbReference>
<dbReference type="InterPro" id="IPR036291">
    <property type="entry name" value="NAD(P)-bd_dom_sf"/>
</dbReference>
<proteinExistence type="inferred from homology"/>
<sequence length="318" mass="35779">MKEERILVIGACGQLGHELTVALKNKYGEKAIIACDRLEYAKANIKDVKYVKLDVMDKAYLQLVIVEERITQIYLLAAVLSASGEKDPGMAWQVNMNGLLNVLDLSVSYQVEKVFWPSSIAVFGPESPKEDCGQNAFTIPTTVYGISKLSGEYWCRYYFEKFGLDVRSLRYPGLISYKTLPGGGTTDYAVDIFYKAKAGEKYTCFLKSDTALPMMFMDDAVKATLDLMETQKENISIRTSYNLAAVSFTPSELATAIRKVEPNFEISYEPDFRQEIADGWPASINDNVAREDWGWLPRFGTDEIVNVMMENVKVEKTS</sequence>
<evidence type="ECO:0000256" key="1">
    <source>
        <dbReference type="ARBA" id="ARBA00007637"/>
    </source>
</evidence>
<dbReference type="InterPro" id="IPR051225">
    <property type="entry name" value="NAD(P)_epim/dehydratase"/>
</dbReference>
<dbReference type="Gene3D" id="3.40.50.720">
    <property type="entry name" value="NAD(P)-binding Rossmann-like Domain"/>
    <property type="match status" value="1"/>
</dbReference>